<feature type="coiled-coil region" evidence="1">
    <location>
        <begin position="485"/>
        <end position="512"/>
    </location>
</feature>
<name>A0A6P6RV27_9EIME</name>
<dbReference type="InterPro" id="IPR040346">
    <property type="entry name" value="GEX1/Brambleberry"/>
</dbReference>
<dbReference type="Proteomes" id="UP000515125">
    <property type="component" value="Unplaced"/>
</dbReference>
<evidence type="ECO:0000313" key="3">
    <source>
        <dbReference type="Proteomes" id="UP000515125"/>
    </source>
</evidence>
<reference evidence="4" key="1">
    <citation type="submission" date="2025-08" db="UniProtKB">
        <authorList>
            <consortium name="RefSeq"/>
        </authorList>
    </citation>
    <scope>IDENTIFICATION</scope>
</reference>
<dbReference type="RefSeq" id="XP_026190980.1">
    <property type="nucleotide sequence ID" value="XM_026335195.1"/>
</dbReference>
<feature type="compositionally biased region" description="Basic and acidic residues" evidence="2">
    <location>
        <begin position="173"/>
        <end position="185"/>
    </location>
</feature>
<protein>
    <submittedName>
        <fullName evidence="4">Uncharacterized protein LOC113146797</fullName>
    </submittedName>
</protein>
<feature type="compositionally biased region" description="Polar residues" evidence="2">
    <location>
        <begin position="186"/>
        <end position="195"/>
    </location>
</feature>
<gene>
    <name evidence="4" type="primary">LOC113146797</name>
</gene>
<feature type="region of interest" description="Disordered" evidence="2">
    <location>
        <begin position="1"/>
        <end position="22"/>
    </location>
</feature>
<evidence type="ECO:0000256" key="2">
    <source>
        <dbReference type="SAM" id="MobiDB-lite"/>
    </source>
</evidence>
<dbReference type="AlphaFoldDB" id="A0A6P6RV27"/>
<feature type="compositionally biased region" description="Basic residues" evidence="2">
    <location>
        <begin position="752"/>
        <end position="762"/>
    </location>
</feature>
<feature type="region of interest" description="Disordered" evidence="2">
    <location>
        <begin position="684"/>
        <end position="785"/>
    </location>
</feature>
<proteinExistence type="predicted"/>
<keyword evidence="3" id="KW-1185">Reference proteome</keyword>
<feature type="compositionally biased region" description="Low complexity" evidence="2">
    <location>
        <begin position="720"/>
        <end position="729"/>
    </location>
</feature>
<dbReference type="GeneID" id="113146797"/>
<feature type="region of interest" description="Disordered" evidence="2">
    <location>
        <begin position="161"/>
        <end position="198"/>
    </location>
</feature>
<dbReference type="PANTHER" id="PTHR33538:SF2">
    <property type="entry name" value="PROTEIN GAMETE EXPRESSED 1"/>
    <property type="match status" value="1"/>
</dbReference>
<keyword evidence="1" id="KW-0175">Coiled coil</keyword>
<evidence type="ECO:0000313" key="4">
    <source>
        <dbReference type="RefSeq" id="XP_026190980.1"/>
    </source>
</evidence>
<dbReference type="PANTHER" id="PTHR33538">
    <property type="entry name" value="PROTEIN GAMETE EXPRESSED 1"/>
    <property type="match status" value="1"/>
</dbReference>
<sequence length="853" mass="94606">MPNASADRNGPEKEKRSPRIAPAELVAQGGAEDGEDVIRRGAAAYTQLMKESLEKGSATSCWQQVSEQLMLLQHQTHEDACSSKGEAFRELIALTRMRCIYTRSGRPFPGPKDGCFLFPHEVPQDWIAPYGQTEEDEDGPRTRSHPCVQLDAVLQQLQQQQQQLQDEAWEEADGGREHSDSRFNRETGQTASHSAATPDANRAAIVHVALDAPAAQLQRLQQLKQQLHRRCIALTQRQAAACQEHGKMSFGTFALVREQINHIDNICFFLHSSERQRRTEEATMRLSAASEAATARMHEQLQHLEHLERLQQELQLQQLRGGNYLQQLLQQLQQGLEDSFAVLQQLKAFHRAVGEWMGEAEAFVVYGTAAFVAVLLTTSRRVAAARLGILGLICAAAAAEVVLHHEGISPYLLELTQRREPPRSTLEAAEKSSSMQGLLETLLRQAAESASAGLALHGTSLIRWACWVASSLLWIRCFRGYRSPEQRLQQQLQLMQQQMAKIREELREAQAAGDPRMPRVQQQLQQLLQCVAAKDTAVLLRLQKQQQEQLQHQPQVGEKLQRPQKGRNLARRVVGLAAASGVAAIHTICATAARAAVILCGLCLFPWSVCRLRRSAKDTPSPSPCIPTGGSVTSVHCTTNGLQTVSRTRPAAFLSSRCSSYCSGITRPQTLPRRLGLPLALREQSRRHNEDEGEAVDPTYQPLPSSSPSGSDTGEEEDSASAAAAAAAAPPSPTAGPDNTEKHNHTAPSQRHAPKLSQKKPRQQQQQQPHRETPSPQPLRRNPVRRCRVTNYAKLEEPQDPNVFFREMISVRSSTQADERWRMLLLFHSPGSNTRWSRASHSSVEVPAAAMRG</sequence>
<accession>A0A6P6RV27</accession>
<evidence type="ECO:0000256" key="1">
    <source>
        <dbReference type="SAM" id="Coils"/>
    </source>
</evidence>
<organism evidence="3 4">
    <name type="scientific">Cyclospora cayetanensis</name>
    <dbReference type="NCBI Taxonomy" id="88456"/>
    <lineage>
        <taxon>Eukaryota</taxon>
        <taxon>Sar</taxon>
        <taxon>Alveolata</taxon>
        <taxon>Apicomplexa</taxon>
        <taxon>Conoidasida</taxon>
        <taxon>Coccidia</taxon>
        <taxon>Eucoccidiorida</taxon>
        <taxon>Eimeriorina</taxon>
        <taxon>Eimeriidae</taxon>
        <taxon>Cyclospora</taxon>
    </lineage>
</organism>
<dbReference type="OrthoDB" id="377549at2759"/>